<organism evidence="2 3">
    <name type="scientific">Flavobacterium supellecticarium</name>
    <dbReference type="NCBI Taxonomy" id="2565924"/>
    <lineage>
        <taxon>Bacteria</taxon>
        <taxon>Pseudomonadati</taxon>
        <taxon>Bacteroidota</taxon>
        <taxon>Flavobacteriia</taxon>
        <taxon>Flavobacteriales</taxon>
        <taxon>Flavobacteriaceae</taxon>
        <taxon>Flavobacterium</taxon>
    </lineage>
</organism>
<protein>
    <submittedName>
        <fullName evidence="2">Uncharacterized protein</fullName>
    </submittedName>
</protein>
<feature type="chain" id="PRO_5020805180" evidence="1">
    <location>
        <begin position="23"/>
        <end position="139"/>
    </location>
</feature>
<dbReference type="EMBL" id="SSNZ01000002">
    <property type="protein sequence ID" value="THF51854.1"/>
    <property type="molecule type" value="Genomic_DNA"/>
</dbReference>
<keyword evidence="1" id="KW-0732">Signal</keyword>
<feature type="signal peptide" evidence="1">
    <location>
        <begin position="1"/>
        <end position="22"/>
    </location>
</feature>
<comment type="caution">
    <text evidence="2">The sequence shown here is derived from an EMBL/GenBank/DDBJ whole genome shotgun (WGS) entry which is preliminary data.</text>
</comment>
<dbReference type="OrthoDB" id="1272076at2"/>
<dbReference type="Proteomes" id="UP000307507">
    <property type="component" value="Unassembled WGS sequence"/>
</dbReference>
<gene>
    <name evidence="2" type="ORF">E6C50_08870</name>
</gene>
<evidence type="ECO:0000313" key="2">
    <source>
        <dbReference type="EMBL" id="THF51854.1"/>
    </source>
</evidence>
<evidence type="ECO:0000313" key="3">
    <source>
        <dbReference type="Proteomes" id="UP000307507"/>
    </source>
</evidence>
<sequence length="139" mass="16441">MKTIRKALLFLLFLSGSSQLYSQDYRFVTTGVSVAEKDKKGKWSDYTEFRKAEIIIDLNTQKNRIMVYSNVEQLFKIIKYFDVKSTPTDDIASFQCVTNEGDDCTIAIYTRKKQGNRKQMYIYYNDRIVVYNMKYLKDK</sequence>
<dbReference type="AlphaFoldDB" id="A0A4S4A0L6"/>
<reference evidence="2 3" key="1">
    <citation type="submission" date="2019-04" db="EMBL/GenBank/DDBJ databases">
        <title>Flavobacterium sp. nov. isolated from construction timber.</title>
        <authorList>
            <person name="Lin S.-Y."/>
            <person name="Chang C.-T."/>
            <person name="Young C.-C."/>
        </authorList>
    </citation>
    <scope>NUCLEOTIDE SEQUENCE [LARGE SCALE GENOMIC DNA]</scope>
    <source>
        <strain evidence="2 3">CC-CTC003</strain>
    </source>
</reference>
<accession>A0A4S4A0L6</accession>
<proteinExistence type="predicted"/>
<dbReference type="RefSeq" id="WP_136402837.1">
    <property type="nucleotide sequence ID" value="NZ_SSNZ01000002.1"/>
</dbReference>
<name>A0A4S4A0L6_9FLAO</name>
<evidence type="ECO:0000256" key="1">
    <source>
        <dbReference type="SAM" id="SignalP"/>
    </source>
</evidence>
<keyword evidence="3" id="KW-1185">Reference proteome</keyword>